<sequence>MNSDNKSISLRIGAELGSSFKKTFEGADNRLKRLNSTVKDFKKQMGNVSALQKQEAKTKQAGKAWREASHKIADYKKTLKELESPTNKQLVKLNRLAGNVRQAEINFSSFQEKVNRSGQATQKQTEKLTALGIKLKKAKMASADYQEEVKLLTTVTSKHQAKLAGLVKTANKAQSAFNKERNSATTLRQSLSQAGINTRELTQENKRLENSMKAVTSRADRLNASLNRIQQNRDHRADLRGGLMETVATTAAAAFPIVNAAKAQESSDYLNTVLSLGKVDPKVARLAKNASLNAARMGVTTFAGANEIQYAFNSAGLGNTSGREAVVPVAKAARLMKVDNATLANDVAGAINNFYKDKINMNDPNAVKKANTEVTDLFTAAQMKFHYQDFSAINEALKYAAGSMQQQGVDLGQGLTVLGMMANGRVAASTQGTALRAILTQLSAKGNASQYIVRDTQGNMELLATLKNLKENLSTDKDEQIKQLTGIFGSEMASPIAQTLNAMKEATKDYTDLMKNAPGIVNRKYAEMAKHTSFKWKKLTSNLDVLSMTIGGPMLDVVNGIITPLTSLVVGVSEASQAFPNFTRVLFSALSALAVFKVGKFAFGYGSALLGQVGNYARLGGSYLGAGGGAVKEGSSWLSRLKPKWLDKVGKSKLGKMGGKALGGLGKAGGLISAATATPVYVTNMGDLGGSLGSTLGNIEKKGPLKEAKKLGRLGRIGGVLGKFGKVLGPLALLGTGMDILSTSTNEALTGHQKAKRIGGDVGGLSGGAIGAIAGAAIGSVIPVVGTWIGGVAGSLIGSWFGNKAGQKIVDLVDPKEHVKQMATSQVNNHNSQQQNEITINNHINQSINSSQGQSAQDIAKHSANELKQRIYDINPMYDAIALGGQP</sequence>
<protein>
    <submittedName>
        <fullName evidence="4">Phage tail tape measure protein</fullName>
    </submittedName>
</protein>
<feature type="domain" description="Phage tail tape measure protein" evidence="3">
    <location>
        <begin position="295"/>
        <end position="489"/>
    </location>
</feature>
<dbReference type="Proteomes" id="UP000094329">
    <property type="component" value="Unassembled WGS sequence"/>
</dbReference>
<comment type="caution">
    <text evidence="4">The sequence shown here is derived from an EMBL/GenBank/DDBJ whole genome shotgun (WGS) entry which is preliminary data.</text>
</comment>
<dbReference type="NCBIfam" id="TIGR01760">
    <property type="entry name" value="tape_meas_TP901"/>
    <property type="match status" value="1"/>
</dbReference>
<dbReference type="PANTHER" id="PTHR37813">
    <property type="entry name" value="FELS-2 PROPHAGE PROTEIN"/>
    <property type="match status" value="1"/>
</dbReference>
<feature type="coiled-coil region" evidence="2">
    <location>
        <begin position="191"/>
        <end position="232"/>
    </location>
</feature>
<keyword evidence="1" id="KW-1188">Viral release from host cell</keyword>
<evidence type="ECO:0000256" key="2">
    <source>
        <dbReference type="SAM" id="Coils"/>
    </source>
</evidence>
<dbReference type="InterPro" id="IPR010090">
    <property type="entry name" value="Phage_tape_meas"/>
</dbReference>
<evidence type="ECO:0000313" key="5">
    <source>
        <dbReference type="Proteomes" id="UP000094329"/>
    </source>
</evidence>
<keyword evidence="5" id="KW-1185">Reference proteome</keyword>
<dbReference type="PANTHER" id="PTHR37813:SF1">
    <property type="entry name" value="FELS-2 PROPHAGE PROTEIN"/>
    <property type="match status" value="1"/>
</dbReference>
<feature type="coiled-coil region" evidence="2">
    <location>
        <begin position="459"/>
        <end position="516"/>
    </location>
</feature>
<dbReference type="RefSeq" id="WP_069314429.1">
    <property type="nucleotide sequence ID" value="NZ_MDTU01000006.1"/>
</dbReference>
<organism evidence="4 5">
    <name type="scientific">Piscirickettsia litoralis</name>
    <dbReference type="NCBI Taxonomy" id="1891921"/>
    <lineage>
        <taxon>Bacteria</taxon>
        <taxon>Pseudomonadati</taxon>
        <taxon>Pseudomonadota</taxon>
        <taxon>Gammaproteobacteria</taxon>
        <taxon>Thiotrichales</taxon>
        <taxon>Piscirickettsiaceae</taxon>
        <taxon>Piscirickettsia</taxon>
    </lineage>
</organism>
<evidence type="ECO:0000313" key="4">
    <source>
        <dbReference type="EMBL" id="ODN41156.1"/>
    </source>
</evidence>
<name>A0ABX2ZX30_9GAMM</name>
<evidence type="ECO:0000259" key="3">
    <source>
        <dbReference type="Pfam" id="PF10145"/>
    </source>
</evidence>
<keyword evidence="2" id="KW-0175">Coiled coil</keyword>
<dbReference type="EMBL" id="MDTU01000006">
    <property type="protein sequence ID" value="ODN41156.1"/>
    <property type="molecule type" value="Genomic_DNA"/>
</dbReference>
<accession>A0ABX2ZX30</accession>
<evidence type="ECO:0000256" key="1">
    <source>
        <dbReference type="ARBA" id="ARBA00022612"/>
    </source>
</evidence>
<proteinExistence type="predicted"/>
<dbReference type="Pfam" id="PF10145">
    <property type="entry name" value="PhageMin_Tail"/>
    <property type="match status" value="1"/>
</dbReference>
<gene>
    <name evidence="4" type="ORF">BGC07_17945</name>
</gene>
<reference evidence="4 5" key="1">
    <citation type="submission" date="2016-08" db="EMBL/GenBank/DDBJ databases">
        <title>Draft genome sequence of Candidatus Piscirickettsia litoralis, from seawater.</title>
        <authorList>
            <person name="Wan X."/>
            <person name="Lee A.J."/>
            <person name="Hou S."/>
            <person name="Donachie S.P."/>
        </authorList>
    </citation>
    <scope>NUCLEOTIDE SEQUENCE [LARGE SCALE GENOMIC DNA]</scope>
    <source>
        <strain evidence="4 5">Y2</strain>
    </source>
</reference>